<organism evidence="1 2">
    <name type="scientific">Thauera sedimentorum</name>
    <dbReference type="NCBI Taxonomy" id="2767595"/>
    <lineage>
        <taxon>Bacteria</taxon>
        <taxon>Pseudomonadati</taxon>
        <taxon>Pseudomonadota</taxon>
        <taxon>Betaproteobacteria</taxon>
        <taxon>Rhodocyclales</taxon>
        <taxon>Zoogloeaceae</taxon>
        <taxon>Thauera</taxon>
    </lineage>
</organism>
<evidence type="ECO:0000313" key="2">
    <source>
        <dbReference type="Proteomes" id="UP000603602"/>
    </source>
</evidence>
<name>A0ABR9B5X5_9RHOO</name>
<dbReference type="EMBL" id="JACYTO010000001">
    <property type="protein sequence ID" value="MBD8501734.1"/>
    <property type="molecule type" value="Genomic_DNA"/>
</dbReference>
<keyword evidence="2" id="KW-1185">Reference proteome</keyword>
<reference evidence="2" key="1">
    <citation type="submission" date="2023-07" db="EMBL/GenBank/DDBJ databases">
        <title>Thauera sp. CAU 1555 isolated from sand of Yaerae Beach.</title>
        <authorList>
            <person name="Kim W."/>
        </authorList>
    </citation>
    <scope>NUCLEOTIDE SEQUENCE [LARGE SCALE GENOMIC DNA]</scope>
    <source>
        <strain evidence="2">CAU 1555</strain>
    </source>
</reference>
<sequence length="170" mass="19932">MNTATSQESFYENKHEERQKLKQGYSEFIERQNFTWHLTANFNRDTTHVQGWKILKNWSARVDRRLHGRNFHRKSIDERLFFIAVPEIGGSSGYLHYHIVAKMPIHSEACFELVAASVWEELVRTGDLFCQKIQNSAEDVSRVVSYDIKDIWKNNGLEQIIISTEFAPNN</sequence>
<dbReference type="RefSeq" id="WP_187716565.1">
    <property type="nucleotide sequence ID" value="NZ_JACTAH010000001.1"/>
</dbReference>
<dbReference type="Proteomes" id="UP000603602">
    <property type="component" value="Unassembled WGS sequence"/>
</dbReference>
<proteinExistence type="predicted"/>
<protein>
    <submittedName>
        <fullName evidence="1">Uncharacterized protein</fullName>
    </submittedName>
</protein>
<accession>A0ABR9B5X5</accession>
<evidence type="ECO:0000313" key="1">
    <source>
        <dbReference type="EMBL" id="MBD8501734.1"/>
    </source>
</evidence>
<comment type="caution">
    <text evidence="1">The sequence shown here is derived from an EMBL/GenBank/DDBJ whole genome shotgun (WGS) entry which is preliminary data.</text>
</comment>
<gene>
    <name evidence="1" type="ORF">IFO67_02460</name>
</gene>